<evidence type="ECO:0000313" key="2">
    <source>
        <dbReference type="Proteomes" id="UP000800200"/>
    </source>
</evidence>
<dbReference type="AlphaFoldDB" id="A0A6A6EKA2"/>
<proteinExistence type="predicted"/>
<gene>
    <name evidence="1" type="ORF">K469DRAFT_374016</name>
</gene>
<organism evidence="1 2">
    <name type="scientific">Zopfia rhizophila CBS 207.26</name>
    <dbReference type="NCBI Taxonomy" id="1314779"/>
    <lineage>
        <taxon>Eukaryota</taxon>
        <taxon>Fungi</taxon>
        <taxon>Dikarya</taxon>
        <taxon>Ascomycota</taxon>
        <taxon>Pezizomycotina</taxon>
        <taxon>Dothideomycetes</taxon>
        <taxon>Dothideomycetes incertae sedis</taxon>
        <taxon>Zopfiaceae</taxon>
        <taxon>Zopfia</taxon>
    </lineage>
</organism>
<protein>
    <submittedName>
        <fullName evidence="1">Uncharacterized protein</fullName>
    </submittedName>
</protein>
<keyword evidence="2" id="KW-1185">Reference proteome</keyword>
<accession>A0A6A6EKA2</accession>
<sequence>MDLDSGSFDSRYQKVLISIHMLPPSLHFSKPIQPISPLPSHISSLHSPFLHQPEPYPFPPYRPFSPGSPVPKPKYSSVFFPSAYSSGHTLSDHGTLNQHLISRSNPALLLPCAPWASLSRKFGLSSL</sequence>
<evidence type="ECO:0000313" key="1">
    <source>
        <dbReference type="EMBL" id="KAF2191575.1"/>
    </source>
</evidence>
<name>A0A6A6EKA2_9PEZI</name>
<dbReference type="EMBL" id="ML994617">
    <property type="protein sequence ID" value="KAF2191575.1"/>
    <property type="molecule type" value="Genomic_DNA"/>
</dbReference>
<reference evidence="1" key="1">
    <citation type="journal article" date="2020" name="Stud. Mycol.">
        <title>101 Dothideomycetes genomes: a test case for predicting lifestyles and emergence of pathogens.</title>
        <authorList>
            <person name="Haridas S."/>
            <person name="Albert R."/>
            <person name="Binder M."/>
            <person name="Bloem J."/>
            <person name="Labutti K."/>
            <person name="Salamov A."/>
            <person name="Andreopoulos B."/>
            <person name="Baker S."/>
            <person name="Barry K."/>
            <person name="Bills G."/>
            <person name="Bluhm B."/>
            <person name="Cannon C."/>
            <person name="Castanera R."/>
            <person name="Culley D."/>
            <person name="Daum C."/>
            <person name="Ezra D."/>
            <person name="Gonzalez J."/>
            <person name="Henrissat B."/>
            <person name="Kuo A."/>
            <person name="Liang C."/>
            <person name="Lipzen A."/>
            <person name="Lutzoni F."/>
            <person name="Magnuson J."/>
            <person name="Mondo S."/>
            <person name="Nolan M."/>
            <person name="Ohm R."/>
            <person name="Pangilinan J."/>
            <person name="Park H.-J."/>
            <person name="Ramirez L."/>
            <person name="Alfaro M."/>
            <person name="Sun H."/>
            <person name="Tritt A."/>
            <person name="Yoshinaga Y."/>
            <person name="Zwiers L.-H."/>
            <person name="Turgeon B."/>
            <person name="Goodwin S."/>
            <person name="Spatafora J."/>
            <person name="Crous P."/>
            <person name="Grigoriev I."/>
        </authorList>
    </citation>
    <scope>NUCLEOTIDE SEQUENCE</scope>
    <source>
        <strain evidence="1">CBS 207.26</strain>
    </source>
</reference>
<dbReference type="Proteomes" id="UP000800200">
    <property type="component" value="Unassembled WGS sequence"/>
</dbReference>